<comment type="subunit">
    <text evidence="10 12">The RNAP catalytic core consists of 2 alpha, 1 beta, 1 beta' and 1 omega subunit. When a sigma factor is associated with the core the holoenzyme is formed, which can initiate transcription.</text>
</comment>
<keyword evidence="3 12" id="KW-0240">DNA-directed RNA polymerase</keyword>
<comment type="caution">
    <text evidence="17">The sequence shown here is derived from an EMBL/GenBank/DDBJ whole genome shotgun (WGS) entry which is preliminary data.</text>
</comment>
<feature type="binding site" evidence="12">
    <location>
        <position position="967"/>
    </location>
    <ligand>
        <name>Zn(2+)</name>
        <dbReference type="ChEBI" id="CHEBI:29105"/>
        <label>2</label>
    </ligand>
</feature>
<evidence type="ECO:0000256" key="3">
    <source>
        <dbReference type="ARBA" id="ARBA00022478"/>
    </source>
</evidence>
<comment type="function">
    <text evidence="1 12 13">DNA-dependent RNA polymerase catalyzes the transcription of DNA into RNA using the four ribonucleoside triphosphates as substrates.</text>
</comment>
<comment type="catalytic activity">
    <reaction evidence="11 12 13">
        <text>RNA(n) + a ribonucleoside 5'-triphosphate = RNA(n+1) + diphosphate</text>
        <dbReference type="Rhea" id="RHEA:21248"/>
        <dbReference type="Rhea" id="RHEA-COMP:14527"/>
        <dbReference type="Rhea" id="RHEA-COMP:17342"/>
        <dbReference type="ChEBI" id="CHEBI:33019"/>
        <dbReference type="ChEBI" id="CHEBI:61557"/>
        <dbReference type="ChEBI" id="CHEBI:140395"/>
        <dbReference type="EC" id="2.7.7.6"/>
    </reaction>
</comment>
<feature type="binding site" evidence="12">
    <location>
        <position position="539"/>
    </location>
    <ligand>
        <name>Mg(2+)</name>
        <dbReference type="ChEBI" id="CHEBI:18420"/>
    </ligand>
</feature>
<dbReference type="PANTHER" id="PTHR19376:SF54">
    <property type="entry name" value="DNA-DIRECTED RNA POLYMERASE SUBUNIT BETA"/>
    <property type="match status" value="1"/>
</dbReference>
<dbReference type="Gene3D" id="1.10.1790.20">
    <property type="match status" value="1"/>
</dbReference>
<feature type="binding site" evidence="12">
    <location>
        <position position="880"/>
    </location>
    <ligand>
        <name>Zn(2+)</name>
        <dbReference type="ChEBI" id="CHEBI:29105"/>
        <label>2</label>
    </ligand>
</feature>
<evidence type="ECO:0000256" key="14">
    <source>
        <dbReference type="SAM" id="Coils"/>
    </source>
</evidence>
<dbReference type="CDD" id="cd02655">
    <property type="entry name" value="RNAP_beta'_C"/>
    <property type="match status" value="1"/>
</dbReference>
<dbReference type="InterPro" id="IPR007080">
    <property type="entry name" value="RNA_pol_Rpb1_1"/>
</dbReference>
<evidence type="ECO:0000256" key="13">
    <source>
        <dbReference type="RuleBase" id="RU004279"/>
    </source>
</evidence>
<reference evidence="16 18" key="3">
    <citation type="journal article" date="2021" name="BMC Genomics">
        <title>Genome-resolved metagenome and metatranscriptome analyses of thermophilic composting reveal key bacterial players and their metabolic interactions.</title>
        <authorList>
            <person name="Braga L.P.P."/>
            <person name="Pereira R.V."/>
            <person name="Martins L.F."/>
            <person name="Moura L.M.S."/>
            <person name="Sanchez F.B."/>
            <person name="Patane J.S.L."/>
            <person name="da Silva A.M."/>
            <person name="Setubal J.C."/>
        </authorList>
    </citation>
    <scope>NUCLEOTIDE SEQUENCE [LARGE SCALE GENOMIC DNA]</scope>
    <source>
        <strain evidence="16">ZC4RG45</strain>
    </source>
</reference>
<dbReference type="EMBL" id="QGUI01000130">
    <property type="protein sequence ID" value="PZM99846.1"/>
    <property type="molecule type" value="Genomic_DNA"/>
</dbReference>
<dbReference type="InterPro" id="IPR045867">
    <property type="entry name" value="DNA-dir_RpoC_beta_prime"/>
</dbReference>
<evidence type="ECO:0000256" key="4">
    <source>
        <dbReference type="ARBA" id="ARBA00022679"/>
    </source>
</evidence>
<comment type="similarity">
    <text evidence="2 12 13">Belongs to the RNA polymerase beta' chain family.</text>
</comment>
<reference evidence="16" key="4">
    <citation type="submission" date="2023-08" db="EMBL/GenBank/DDBJ databases">
        <authorList>
            <person name="Guima S.E.S."/>
            <person name="Martins L.F."/>
            <person name="Silva A.M."/>
            <person name="Setubal J.C."/>
        </authorList>
    </citation>
    <scope>NUCLEOTIDE SEQUENCE</scope>
    <source>
        <strain evidence="16">ZC4RG45</strain>
    </source>
</reference>
<feature type="binding site" evidence="12">
    <location>
        <position position="60"/>
    </location>
    <ligand>
        <name>Zn(2+)</name>
        <dbReference type="ChEBI" id="CHEBI:29105"/>
        <label>1</label>
    </ligand>
</feature>
<feature type="binding site" evidence="12">
    <location>
        <position position="964"/>
    </location>
    <ligand>
        <name>Zn(2+)</name>
        <dbReference type="ChEBI" id="CHEBI:29105"/>
        <label>2</label>
    </ligand>
</feature>
<evidence type="ECO:0000256" key="12">
    <source>
        <dbReference type="HAMAP-Rule" id="MF_01322"/>
    </source>
</evidence>
<feature type="binding site" evidence="12">
    <location>
        <position position="62"/>
    </location>
    <ligand>
        <name>Zn(2+)</name>
        <dbReference type="ChEBI" id="CHEBI:29105"/>
        <label>1</label>
    </ligand>
</feature>
<evidence type="ECO:0000256" key="2">
    <source>
        <dbReference type="ARBA" id="ARBA00006460"/>
    </source>
</evidence>
<dbReference type="CDD" id="cd01609">
    <property type="entry name" value="RNAP_beta'_N"/>
    <property type="match status" value="1"/>
</dbReference>
<dbReference type="InterPro" id="IPR000722">
    <property type="entry name" value="RNA_pol_asu"/>
</dbReference>
<organism evidence="17">
    <name type="scientific">Thermocrispum agreste</name>
    <dbReference type="NCBI Taxonomy" id="37925"/>
    <lineage>
        <taxon>Bacteria</taxon>
        <taxon>Bacillati</taxon>
        <taxon>Actinomycetota</taxon>
        <taxon>Actinomycetes</taxon>
        <taxon>Pseudonocardiales</taxon>
        <taxon>Pseudonocardiaceae</taxon>
        <taxon>Thermocrispum</taxon>
    </lineage>
</organism>
<feature type="binding site" evidence="12">
    <location>
        <position position="78"/>
    </location>
    <ligand>
        <name>Zn(2+)</name>
        <dbReference type="ChEBI" id="CHEBI:29105"/>
        <label>1</label>
    </ligand>
</feature>
<dbReference type="FunFam" id="1.10.40.90:FF:000001">
    <property type="entry name" value="DNA-directed RNA polymerase subunit beta"/>
    <property type="match status" value="1"/>
</dbReference>
<dbReference type="Pfam" id="PF04983">
    <property type="entry name" value="RNA_pol_Rpb1_3"/>
    <property type="match status" value="1"/>
</dbReference>
<evidence type="ECO:0000313" key="16">
    <source>
        <dbReference type="EMBL" id="MFO7191823.1"/>
    </source>
</evidence>
<dbReference type="GO" id="GO:0008270">
    <property type="term" value="F:zinc ion binding"/>
    <property type="evidence" value="ECO:0007669"/>
    <property type="project" value="UniProtKB-UniRule"/>
</dbReference>
<evidence type="ECO:0000256" key="10">
    <source>
        <dbReference type="ARBA" id="ARBA00025935"/>
    </source>
</evidence>
<dbReference type="InterPro" id="IPR007081">
    <property type="entry name" value="RNA_pol_Rpb1_5"/>
</dbReference>
<dbReference type="PANTHER" id="PTHR19376">
    <property type="entry name" value="DNA-DIRECTED RNA POLYMERASE"/>
    <property type="match status" value="1"/>
</dbReference>
<dbReference type="InterPro" id="IPR044893">
    <property type="entry name" value="RNA_pol_Rpb1_clamp_domain"/>
</dbReference>
<keyword evidence="5 12" id="KW-0548">Nucleotidyltransferase</keyword>
<dbReference type="HAMAP" id="MF_01322">
    <property type="entry name" value="RNApol_bact_RpoC"/>
    <property type="match status" value="1"/>
</dbReference>
<dbReference type="Pfam" id="PF04998">
    <property type="entry name" value="RNA_pol_Rpb1_5"/>
    <property type="match status" value="1"/>
</dbReference>
<evidence type="ECO:0000256" key="7">
    <source>
        <dbReference type="ARBA" id="ARBA00022833"/>
    </source>
</evidence>
<dbReference type="SMART" id="SM00663">
    <property type="entry name" value="RPOLA_N"/>
    <property type="match status" value="1"/>
</dbReference>
<dbReference type="InterPro" id="IPR042102">
    <property type="entry name" value="RNA_pol_Rpb1_3_sf"/>
</dbReference>
<dbReference type="InterPro" id="IPR006592">
    <property type="entry name" value="RNA_pol_N"/>
</dbReference>
<keyword evidence="9 12" id="KW-0804">Transcription</keyword>
<dbReference type="GO" id="GO:0003899">
    <property type="term" value="F:DNA-directed RNA polymerase activity"/>
    <property type="evidence" value="ECO:0007669"/>
    <property type="project" value="UniProtKB-UniRule"/>
</dbReference>
<dbReference type="Pfam" id="PF00623">
    <property type="entry name" value="RNA_pol_Rpb1_2"/>
    <property type="match status" value="1"/>
</dbReference>
<feature type="binding site" evidence="12">
    <location>
        <position position="957"/>
    </location>
    <ligand>
        <name>Zn(2+)</name>
        <dbReference type="ChEBI" id="CHEBI:29105"/>
        <label>2</label>
    </ligand>
</feature>
<dbReference type="GO" id="GO:0000287">
    <property type="term" value="F:magnesium ion binding"/>
    <property type="evidence" value="ECO:0007669"/>
    <property type="project" value="UniProtKB-UniRule"/>
</dbReference>
<evidence type="ECO:0000313" key="18">
    <source>
        <dbReference type="Proteomes" id="UP000249324"/>
    </source>
</evidence>
<dbReference type="Gene3D" id="1.10.150.390">
    <property type="match status" value="1"/>
</dbReference>
<feature type="coiled-coil region" evidence="14">
    <location>
        <begin position="148"/>
        <end position="222"/>
    </location>
</feature>
<dbReference type="Pfam" id="PF04997">
    <property type="entry name" value="RNA_pol_Rpb1_1"/>
    <property type="match status" value="1"/>
</dbReference>
<dbReference type="FunFam" id="1.10.150.390:FF:000002">
    <property type="entry name" value="DNA-directed RNA polymerase subunit beta"/>
    <property type="match status" value="1"/>
</dbReference>
<keyword evidence="6 12" id="KW-0479">Metal-binding</keyword>
<sequence>MLDVNYFDELRIRLATADDIRQWSYGEVKKPETINYRTLKPEKDGLFCEKIFGPTRDWECYCGKYKRVRFKGIICERCGVEVTRAKVRRERMGHIELAAPVTHIWYFKGVPSRLGYLLDLAPKDLEKIIYFAAYVITSVNTELRHNDLPTLENEINAERKAIEQKRDAEIEERAQKLEADLKQLEEEGAKADVRRKVKEAGEREMRQIRDRANRELDRLEEVWNTFTKLEVRQLIVDENLYRELHERYGEYFTGGMGAEAIQKLCEDFDVDAEAEKLREIIRTGKGQKKLRALKRLKVVNAFQQTGNDPRGMVLDAIPVIPPDLRPMVQLDGGRFATSDLNDLYRRVINRNNRLKRLIDLGAPEIIVNNEKRMLQEAVDALFDNGRRGRPVTGPGNRPLKSLSDLLKGKQGRFRQNLLGKRVDYSGRSVIIVGPQLKLHQCGIPKGMALELFKPFVMKRLVDLNHAQNIKSAKRMVERQRPQVWDVLEEVIAEHPVLLNRAPTLHRLGIQAFEPQLVEGKAIQLHPLVCEAFNADFDGDQMAVHLPLSAEAQAEARILMLSANNILSPASGRPLAMPRLDMVTGLFFLTKMVEDEPGAGKAFSSPAEAIMAYDLKEIGLHAPVKIRISDRQPPKELEAKLAEEGWEPGKPWLAETTLGRVLFNDLLPPDYPFVNEVLPKKAQAKIVNDLAERYSMTQVAQTLDKIKDAGFYWATRSGVTLSISDVPVPDEKQQILETYEAKAAQVERRYQRGQLSHAERNNELVKVWTQATDEVAQVMEDNLSEDNPIAVIVKSGAAGNMTQVRSLAGMRGLVSNPKGEYIPRPIKSNFREGLSVAEYFIATHGARKGLADTALRTADSGYLTRRLVDVSQDVIVREADCGTNRGIEMAIGHKTPDGQIVPAEHVATSVYARNLAEDATDADGNVVVNRGDDLGDPEIEKLLSLGITKVKVRSVLTCESAMGVCAMCYGRSMATGKLVDVGEAVGIVAAQSIGEPGTQLTMRTFHQGGVAGDDITTGLPRVQELFEARTPKGKAPIAECDGRIRIEESDRYWKITIIPDDGSEEVVLDKLSKRQRLAMGPNGPLQDGDHVTVGQLLLEGTPDPHEVLRVMGPRQAQMHLVEEVQKVYRAQGVSIHDKHIEIIVRQMLRRVTVIDSGDTDFLPGELPERTKFEAVNRQTVAEGGQPASGRPVLMGITKASLTTDSWLSAASFQETTRVLTDAAINGKSDKLVGLKENVIIGKLIPAGTGINRYRNIEVQPTEEARVAAYSIPSYDDGYYGTDMFGSTGSGVAVPLDDYDFGRDFR</sequence>
<dbReference type="InterPro" id="IPR007066">
    <property type="entry name" value="RNA_pol_Rpb1_3"/>
</dbReference>
<gene>
    <name evidence="12" type="primary">rpoC</name>
    <name evidence="16" type="ORF">DIU77_006225</name>
    <name evidence="17" type="ORF">DIU77_04930</name>
</gene>
<dbReference type="Gene3D" id="4.10.860.120">
    <property type="entry name" value="RNA polymerase II, clamp domain"/>
    <property type="match status" value="1"/>
</dbReference>
<evidence type="ECO:0000256" key="6">
    <source>
        <dbReference type="ARBA" id="ARBA00022723"/>
    </source>
</evidence>
<dbReference type="STRING" id="1111738.GCA_000427905_03649"/>
<evidence type="ECO:0000259" key="15">
    <source>
        <dbReference type="SMART" id="SM00663"/>
    </source>
</evidence>
<evidence type="ECO:0000256" key="5">
    <source>
        <dbReference type="ARBA" id="ARBA00022695"/>
    </source>
</evidence>
<feature type="binding site" evidence="12">
    <location>
        <position position="75"/>
    </location>
    <ligand>
        <name>Zn(2+)</name>
        <dbReference type="ChEBI" id="CHEBI:29105"/>
        <label>1</label>
    </ligand>
</feature>
<dbReference type="Gene3D" id="1.10.274.100">
    <property type="entry name" value="RNA polymerase Rpb1, domain 3"/>
    <property type="match status" value="1"/>
</dbReference>
<evidence type="ECO:0000313" key="17">
    <source>
        <dbReference type="EMBL" id="PZM99846.1"/>
    </source>
</evidence>
<keyword evidence="14" id="KW-0175">Coiled coil</keyword>
<keyword evidence="4 12" id="KW-0808">Transferase</keyword>
<dbReference type="FunFam" id="4.10.860.120:FF:000001">
    <property type="entry name" value="DNA-directed RNA polymerase subunit beta"/>
    <property type="match status" value="1"/>
</dbReference>
<dbReference type="Proteomes" id="UP000249324">
    <property type="component" value="Unassembled WGS sequence"/>
</dbReference>
<dbReference type="GO" id="GO:0003677">
    <property type="term" value="F:DNA binding"/>
    <property type="evidence" value="ECO:0007669"/>
    <property type="project" value="UniProtKB-UniRule"/>
</dbReference>
<evidence type="ECO:0000256" key="9">
    <source>
        <dbReference type="ARBA" id="ARBA00023163"/>
    </source>
</evidence>
<evidence type="ECO:0000256" key="8">
    <source>
        <dbReference type="ARBA" id="ARBA00022842"/>
    </source>
</evidence>
<accession>A0A2W4LW27</accession>
<dbReference type="Gene3D" id="2.40.40.20">
    <property type="match status" value="1"/>
</dbReference>
<dbReference type="NCBIfam" id="NF011498">
    <property type="entry name" value="PRK14906.1"/>
    <property type="match status" value="1"/>
</dbReference>
<feature type="binding site" evidence="12">
    <location>
        <position position="535"/>
    </location>
    <ligand>
        <name>Mg(2+)</name>
        <dbReference type="ChEBI" id="CHEBI:18420"/>
    </ligand>
</feature>
<dbReference type="InterPro" id="IPR012754">
    <property type="entry name" value="DNA-dir_RpoC_beta_prime_bact"/>
</dbReference>
<dbReference type="Gene3D" id="1.10.132.30">
    <property type="match status" value="1"/>
</dbReference>
<keyword evidence="7 12" id="KW-0862">Zinc</keyword>
<keyword evidence="8 12" id="KW-0460">Magnesium</keyword>
<reference evidence="16" key="1">
    <citation type="submission" date="2018-05" db="EMBL/GenBank/DDBJ databases">
        <authorList>
            <person name="Moura L."/>
            <person name="Setubal J.C."/>
        </authorList>
    </citation>
    <scope>NUCLEOTIDE SEQUENCE</scope>
    <source>
        <strain evidence="16">ZC4RG45</strain>
    </source>
</reference>
<dbReference type="GO" id="GO:0000428">
    <property type="term" value="C:DNA-directed RNA polymerase complex"/>
    <property type="evidence" value="ECO:0007669"/>
    <property type="project" value="UniProtKB-KW"/>
</dbReference>
<dbReference type="GO" id="GO:0006351">
    <property type="term" value="P:DNA-templated transcription"/>
    <property type="evidence" value="ECO:0007669"/>
    <property type="project" value="UniProtKB-UniRule"/>
</dbReference>
<dbReference type="SUPFAM" id="SSF64484">
    <property type="entry name" value="beta and beta-prime subunits of DNA dependent RNA-polymerase"/>
    <property type="match status" value="1"/>
</dbReference>
<feature type="domain" description="RNA polymerase N-terminal" evidence="15">
    <location>
        <begin position="310"/>
        <end position="589"/>
    </location>
</feature>
<comment type="cofactor">
    <cofactor evidence="12">
        <name>Mg(2+)</name>
        <dbReference type="ChEBI" id="CHEBI:18420"/>
    </cofactor>
    <text evidence="12">Binds 1 Mg(2+) ion per subunit.</text>
</comment>
<feature type="binding site" evidence="12">
    <location>
        <position position="537"/>
    </location>
    <ligand>
        <name>Mg(2+)</name>
        <dbReference type="ChEBI" id="CHEBI:18420"/>
    </ligand>
</feature>
<dbReference type="Gene3D" id="1.10.40.90">
    <property type="match status" value="1"/>
</dbReference>
<evidence type="ECO:0000256" key="11">
    <source>
        <dbReference type="ARBA" id="ARBA00048552"/>
    </source>
</evidence>
<dbReference type="NCBIfam" id="TIGR02386">
    <property type="entry name" value="rpoC_TIGR"/>
    <property type="match status" value="1"/>
</dbReference>
<dbReference type="InterPro" id="IPR038120">
    <property type="entry name" value="Rpb1_funnel_sf"/>
</dbReference>
<dbReference type="Gene3D" id="2.40.50.100">
    <property type="match status" value="1"/>
</dbReference>
<comment type="cofactor">
    <cofactor evidence="12">
        <name>Zn(2+)</name>
        <dbReference type="ChEBI" id="CHEBI:29105"/>
    </cofactor>
    <text evidence="12">Binds 2 Zn(2+) ions per subunit.</text>
</comment>
<reference evidence="17" key="2">
    <citation type="submission" date="2018-05" db="EMBL/GenBank/DDBJ databases">
        <authorList>
            <person name="Lanie J.A."/>
            <person name="Ng W.-L."/>
            <person name="Kazmierczak K.M."/>
            <person name="Andrzejewski T.M."/>
            <person name="Davidsen T.M."/>
            <person name="Wayne K.J."/>
            <person name="Tettelin H."/>
            <person name="Glass J.I."/>
            <person name="Rusch D."/>
            <person name="Podicherti R."/>
            <person name="Tsui H.-C.T."/>
            <person name="Winkler M.E."/>
        </authorList>
    </citation>
    <scope>NUCLEOTIDE SEQUENCE</scope>
    <source>
        <strain evidence="17">ZC4RG45</strain>
    </source>
</reference>
<evidence type="ECO:0000256" key="1">
    <source>
        <dbReference type="ARBA" id="ARBA00004026"/>
    </source>
</evidence>
<protein>
    <recommendedName>
        <fullName evidence="12">DNA-directed RNA polymerase subunit beta'</fullName>
        <shortName evidence="12">RNAP subunit beta'</shortName>
        <ecNumber evidence="12">2.7.7.6</ecNumber>
    </recommendedName>
    <alternativeName>
        <fullName evidence="12">RNA polymerase subunit beta'</fullName>
    </alternativeName>
    <alternativeName>
        <fullName evidence="12">Transcriptase subunit beta'</fullName>
    </alternativeName>
</protein>
<name>A0A2W4LW27_9PSEU</name>
<dbReference type="Pfam" id="PF05000">
    <property type="entry name" value="RNA_pol_Rpb1_4"/>
    <property type="match status" value="1"/>
</dbReference>
<dbReference type="EMBL" id="QGUI02000052">
    <property type="protein sequence ID" value="MFO7191823.1"/>
    <property type="molecule type" value="Genomic_DNA"/>
</dbReference>
<dbReference type="InterPro" id="IPR007083">
    <property type="entry name" value="RNA_pol_Rpb1_4"/>
</dbReference>
<dbReference type="EC" id="2.7.7.6" evidence="12"/>
<proteinExistence type="inferred from homology"/>